<dbReference type="SUPFAM" id="SSF47616">
    <property type="entry name" value="GST C-terminal domain-like"/>
    <property type="match status" value="1"/>
</dbReference>
<keyword evidence="2" id="KW-1185">Reference proteome</keyword>
<evidence type="ECO:0000313" key="1">
    <source>
        <dbReference type="EMBL" id="EMF10680.1"/>
    </source>
</evidence>
<dbReference type="PANTHER" id="PTHR44051">
    <property type="entry name" value="GLUTATHIONE S-TRANSFERASE-RELATED"/>
    <property type="match status" value="1"/>
</dbReference>
<dbReference type="InterPro" id="IPR036282">
    <property type="entry name" value="Glutathione-S-Trfase_C_sf"/>
</dbReference>
<dbReference type="PANTHER" id="PTHR44051:SF9">
    <property type="entry name" value="GLUTATHIONE S-TRANSFERASE 1"/>
    <property type="match status" value="1"/>
</dbReference>
<dbReference type="Gene3D" id="3.40.30.10">
    <property type="entry name" value="Glutaredoxin"/>
    <property type="match status" value="1"/>
</dbReference>
<accession>N1QEA2</accession>
<protein>
    <recommendedName>
        <fullName evidence="3">Glutathione S-transferase</fullName>
    </recommendedName>
</protein>
<dbReference type="STRING" id="692275.N1QEA2"/>
<dbReference type="EMBL" id="KB456267">
    <property type="protein sequence ID" value="EMF10680.1"/>
    <property type="molecule type" value="Genomic_DNA"/>
</dbReference>
<dbReference type="eggNOG" id="KOG0867">
    <property type="taxonomic scope" value="Eukaryota"/>
</dbReference>
<dbReference type="HOGENOM" id="CLU_011226_15_2_1"/>
<reference evidence="1 2" key="1">
    <citation type="journal article" date="2012" name="PLoS Pathog.">
        <title>Diverse lifestyles and strategies of plant pathogenesis encoded in the genomes of eighteen Dothideomycetes fungi.</title>
        <authorList>
            <person name="Ohm R.A."/>
            <person name="Feau N."/>
            <person name="Henrissat B."/>
            <person name="Schoch C.L."/>
            <person name="Horwitz B.A."/>
            <person name="Barry K.W."/>
            <person name="Condon B.J."/>
            <person name="Copeland A.C."/>
            <person name="Dhillon B."/>
            <person name="Glaser F."/>
            <person name="Hesse C.N."/>
            <person name="Kosti I."/>
            <person name="LaButti K."/>
            <person name="Lindquist E.A."/>
            <person name="Lucas S."/>
            <person name="Salamov A.A."/>
            <person name="Bradshaw R.E."/>
            <person name="Ciuffetti L."/>
            <person name="Hamelin R.C."/>
            <person name="Kema G.H.J."/>
            <person name="Lawrence C."/>
            <person name="Scott J.A."/>
            <person name="Spatafora J.W."/>
            <person name="Turgeon B.G."/>
            <person name="de Wit P.J.G.M."/>
            <person name="Zhong S."/>
            <person name="Goodwin S.B."/>
            <person name="Grigoriev I.V."/>
        </authorList>
    </citation>
    <scope>NUCLEOTIDE SEQUENCE [LARGE SCALE GENOMIC DNA]</scope>
    <source>
        <strain evidence="1 2">SO2202</strain>
    </source>
</reference>
<proteinExistence type="predicted"/>
<gene>
    <name evidence="1" type="ORF">SEPMUDRAFT_70036</name>
</gene>
<dbReference type="OrthoDB" id="2309723at2759"/>
<dbReference type="GeneID" id="27907025"/>
<dbReference type="Proteomes" id="UP000016931">
    <property type="component" value="Unassembled WGS sequence"/>
</dbReference>
<organism evidence="1 2">
    <name type="scientific">Sphaerulina musiva (strain SO2202)</name>
    <name type="common">Poplar stem canker fungus</name>
    <name type="synonym">Septoria musiva</name>
    <dbReference type="NCBI Taxonomy" id="692275"/>
    <lineage>
        <taxon>Eukaryota</taxon>
        <taxon>Fungi</taxon>
        <taxon>Dikarya</taxon>
        <taxon>Ascomycota</taxon>
        <taxon>Pezizomycotina</taxon>
        <taxon>Dothideomycetes</taxon>
        <taxon>Dothideomycetidae</taxon>
        <taxon>Mycosphaerellales</taxon>
        <taxon>Mycosphaerellaceae</taxon>
        <taxon>Sphaerulina</taxon>
    </lineage>
</organism>
<evidence type="ECO:0000313" key="2">
    <source>
        <dbReference type="Proteomes" id="UP000016931"/>
    </source>
</evidence>
<dbReference type="RefSeq" id="XP_016758801.1">
    <property type="nucleotide sequence ID" value="XM_016909888.1"/>
</dbReference>
<dbReference type="Gene3D" id="1.20.1050.10">
    <property type="match status" value="1"/>
</dbReference>
<sequence length="216" mass="24492">MSSPTPKPKKFTLHFLQASRSIRTAWHLEILQIPYEVKFSPRTGNNGPAPLEFKAAAGGLGKFPTYLSDTFDPQNTLHLLPPPGSPLRYKTLQWIHASEATFLLHALACLYVQWHQHDGDVQKTLQGLSGNVVKDLDYLEGTFREQEEEGGGFIMGGKNITAADIMMQFSVRFILTRELGTQGVERGRWERVERWLELCEGTESYQRAVERTGFRL</sequence>
<dbReference type="AlphaFoldDB" id="N1QEA2"/>
<evidence type="ECO:0008006" key="3">
    <source>
        <dbReference type="Google" id="ProtNLM"/>
    </source>
</evidence>
<name>N1QEA2_SPHMS</name>